<dbReference type="PATRIC" id="fig|1129794.4.peg.1087"/>
<accession>M4RM19</accession>
<dbReference type="AlphaFoldDB" id="M4RM19"/>
<evidence type="ECO:0008006" key="3">
    <source>
        <dbReference type="Google" id="ProtNLM"/>
    </source>
</evidence>
<sequence length="91" mass="10488">MPKVIAFSLNDYCKLVDNTGRCVREDKAGHITYSHSWILDRLGLNSEQWLTLTTEFEKHFCYAAGAEQIRCEFKPHTGHQRMRGMGKAKTL</sequence>
<evidence type="ECO:0000313" key="2">
    <source>
        <dbReference type="Proteomes" id="UP000011864"/>
    </source>
</evidence>
<dbReference type="KEGG" id="gps:C427_1100"/>
<dbReference type="HOGENOM" id="CLU_186085_0_0_6"/>
<name>M4RM19_9ALTE</name>
<evidence type="ECO:0000313" key="1">
    <source>
        <dbReference type="EMBL" id="AGH43209.1"/>
    </source>
</evidence>
<dbReference type="STRING" id="1129794.C427_1100"/>
<organism evidence="1 2">
    <name type="scientific">Paraglaciecola psychrophila 170</name>
    <dbReference type="NCBI Taxonomy" id="1129794"/>
    <lineage>
        <taxon>Bacteria</taxon>
        <taxon>Pseudomonadati</taxon>
        <taxon>Pseudomonadota</taxon>
        <taxon>Gammaproteobacteria</taxon>
        <taxon>Alteromonadales</taxon>
        <taxon>Alteromonadaceae</taxon>
        <taxon>Paraglaciecola</taxon>
    </lineage>
</organism>
<gene>
    <name evidence="1" type="ORF">C427_1100</name>
</gene>
<reference evidence="1 2" key="1">
    <citation type="journal article" date="2013" name="Genome Announc.">
        <title>Complete Genome Sequence of Glaciecola psychrophila Strain 170T.</title>
        <authorList>
            <person name="Yin J."/>
            <person name="Chen J."/>
            <person name="Liu G."/>
            <person name="Yu Y."/>
            <person name="Song L."/>
            <person name="Wang X."/>
            <person name="Qu X."/>
        </authorList>
    </citation>
    <scope>NUCLEOTIDE SEQUENCE [LARGE SCALE GENOMIC DNA]</scope>
    <source>
        <strain evidence="1 2">170</strain>
    </source>
</reference>
<dbReference type="eggNOG" id="COG1943">
    <property type="taxonomic scope" value="Bacteria"/>
</dbReference>
<keyword evidence="2" id="KW-1185">Reference proteome</keyword>
<dbReference type="EMBL" id="CP003837">
    <property type="protein sequence ID" value="AGH43209.1"/>
    <property type="molecule type" value="Genomic_DNA"/>
</dbReference>
<dbReference type="Proteomes" id="UP000011864">
    <property type="component" value="Chromosome"/>
</dbReference>
<proteinExistence type="predicted"/>
<protein>
    <recommendedName>
        <fullName evidence="3">Transposase</fullName>
    </recommendedName>
</protein>